<evidence type="ECO:0000313" key="14">
    <source>
        <dbReference type="EMBL" id="PVY89177.1"/>
    </source>
</evidence>
<sequence>MKFKVKTSDLVESIRIATRGVSKAAGSNVLEGILFEAKDKVLTLFATDLRISIRTVLPCEVYEDGIFVLNSNLISEIARKMQGEYCDVTIDENICEVKSGRSVLKFAALESKDFPPFPTLAEEGSLKVKGEDFVELIQKSKVSVSLDENRLIYTGIKFESKDGFLTATALDGYRISLTRKKTDENKDIHFIVPSSTLYDVEKLITDGDDVLIRTSESHAMISFGRTDIYTRLFEGEFFDFKPLILTEGKTEVTIDRKALSDALDRAMIIAKGNINMVRLTITDGNMNLMSKGSIGETNDDIEIEKTGEDLLIAFNPRYLRDGINIFEDDKIKLLFTESTNAATIYGVKDIVFTYIVLPVRLQ</sequence>
<dbReference type="Pfam" id="PF00712">
    <property type="entry name" value="DNA_pol3_beta"/>
    <property type="match status" value="1"/>
</dbReference>
<dbReference type="EMBL" id="QEKV01000010">
    <property type="protein sequence ID" value="PVY89177.1"/>
    <property type="molecule type" value="Genomic_DNA"/>
</dbReference>
<dbReference type="InterPro" id="IPR046938">
    <property type="entry name" value="DNA_clamp_sf"/>
</dbReference>
<dbReference type="Pfam" id="PF02768">
    <property type="entry name" value="DNA_pol3_beta_3"/>
    <property type="match status" value="1"/>
</dbReference>
<keyword evidence="9" id="KW-0238">DNA-binding</keyword>
<dbReference type="PANTHER" id="PTHR30478">
    <property type="entry name" value="DNA POLYMERASE III SUBUNIT BETA"/>
    <property type="match status" value="1"/>
</dbReference>
<name>A0A2U1DNB1_9FIRM</name>
<dbReference type="InterPro" id="IPR022635">
    <property type="entry name" value="DNA_polIII_beta_C"/>
</dbReference>
<evidence type="ECO:0000256" key="4">
    <source>
        <dbReference type="ARBA" id="ARBA00022490"/>
    </source>
</evidence>
<dbReference type="InterPro" id="IPR001001">
    <property type="entry name" value="DNA_polIII_beta"/>
</dbReference>
<dbReference type="InterPro" id="IPR022634">
    <property type="entry name" value="DNA_polIII_beta_N"/>
</dbReference>
<organism evidence="14 15">
    <name type="scientific">Ezakiella coagulans</name>
    <dbReference type="NCBI Taxonomy" id="46507"/>
    <lineage>
        <taxon>Bacteria</taxon>
        <taxon>Bacillati</taxon>
        <taxon>Bacillota</taxon>
        <taxon>Tissierellia</taxon>
        <taxon>Ezakiella</taxon>
    </lineage>
</organism>
<evidence type="ECO:0000256" key="3">
    <source>
        <dbReference type="ARBA" id="ARBA00021035"/>
    </source>
</evidence>
<comment type="subcellular location">
    <subcellularLocation>
        <location evidence="1 10">Cytoplasm</location>
    </subcellularLocation>
</comment>
<keyword evidence="5 10" id="KW-0808">Transferase</keyword>
<dbReference type="SMART" id="SM00480">
    <property type="entry name" value="POL3Bc"/>
    <property type="match status" value="1"/>
</dbReference>
<dbReference type="CDD" id="cd00140">
    <property type="entry name" value="beta_clamp"/>
    <property type="match status" value="1"/>
</dbReference>
<keyword evidence="6 10" id="KW-0548">Nucleotidyltransferase</keyword>
<keyword evidence="4 10" id="KW-0963">Cytoplasm</keyword>
<dbReference type="Pfam" id="PF02767">
    <property type="entry name" value="DNA_pol3_beta_2"/>
    <property type="match status" value="1"/>
</dbReference>
<dbReference type="InterPro" id="IPR022637">
    <property type="entry name" value="DNA_polIII_beta_cen"/>
</dbReference>
<evidence type="ECO:0000259" key="13">
    <source>
        <dbReference type="Pfam" id="PF02768"/>
    </source>
</evidence>
<dbReference type="Gene3D" id="3.10.150.10">
    <property type="entry name" value="DNA Polymerase III, subunit A, domain 2"/>
    <property type="match status" value="1"/>
</dbReference>
<feature type="domain" description="DNA polymerase III beta sliding clamp central" evidence="12">
    <location>
        <begin position="128"/>
        <end position="237"/>
    </location>
</feature>
<evidence type="ECO:0000256" key="10">
    <source>
        <dbReference type="PIRNR" id="PIRNR000804"/>
    </source>
</evidence>
<protein>
    <recommendedName>
        <fullName evidence="3 10">Beta sliding clamp</fullName>
    </recommendedName>
</protein>
<comment type="subunit">
    <text evidence="10">Forms a ring-shaped head-to-tail homodimer around DNA.</text>
</comment>
<dbReference type="Gene3D" id="3.70.10.10">
    <property type="match status" value="1"/>
</dbReference>
<dbReference type="GO" id="GO:0006271">
    <property type="term" value="P:DNA strand elongation involved in DNA replication"/>
    <property type="evidence" value="ECO:0007669"/>
    <property type="project" value="TreeGrafter"/>
</dbReference>
<keyword evidence="7 10" id="KW-0235">DNA replication</keyword>
<dbReference type="GO" id="GO:0008408">
    <property type="term" value="F:3'-5' exonuclease activity"/>
    <property type="evidence" value="ECO:0007669"/>
    <property type="project" value="InterPro"/>
</dbReference>
<evidence type="ECO:0000256" key="2">
    <source>
        <dbReference type="ARBA" id="ARBA00010752"/>
    </source>
</evidence>
<dbReference type="NCBIfam" id="TIGR00663">
    <property type="entry name" value="dnan"/>
    <property type="match status" value="1"/>
</dbReference>
<dbReference type="GO" id="GO:0005737">
    <property type="term" value="C:cytoplasm"/>
    <property type="evidence" value="ECO:0007669"/>
    <property type="project" value="UniProtKB-SubCell"/>
</dbReference>
<evidence type="ECO:0000256" key="7">
    <source>
        <dbReference type="ARBA" id="ARBA00022705"/>
    </source>
</evidence>
<reference evidence="14 15" key="1">
    <citation type="submission" date="2018-04" db="EMBL/GenBank/DDBJ databases">
        <title>Genomic Encyclopedia of Type Strains, Phase IV (KMG-IV): sequencing the most valuable type-strain genomes for metagenomic binning, comparative biology and taxonomic classification.</title>
        <authorList>
            <person name="Goeker M."/>
        </authorList>
    </citation>
    <scope>NUCLEOTIDE SEQUENCE [LARGE SCALE GENOMIC DNA]</scope>
    <source>
        <strain evidence="14 15">DSM 20705</strain>
    </source>
</reference>
<dbReference type="SUPFAM" id="SSF55979">
    <property type="entry name" value="DNA clamp"/>
    <property type="match status" value="3"/>
</dbReference>
<dbReference type="GO" id="GO:0003677">
    <property type="term" value="F:DNA binding"/>
    <property type="evidence" value="ECO:0007669"/>
    <property type="project" value="UniProtKB-UniRule"/>
</dbReference>
<dbReference type="RefSeq" id="WP_116480474.1">
    <property type="nucleotide sequence ID" value="NZ_CAUPJO010000005.1"/>
</dbReference>
<evidence type="ECO:0000256" key="1">
    <source>
        <dbReference type="ARBA" id="ARBA00004496"/>
    </source>
</evidence>
<evidence type="ECO:0000256" key="5">
    <source>
        <dbReference type="ARBA" id="ARBA00022679"/>
    </source>
</evidence>
<evidence type="ECO:0000313" key="15">
    <source>
        <dbReference type="Proteomes" id="UP000245793"/>
    </source>
</evidence>
<dbReference type="PANTHER" id="PTHR30478:SF0">
    <property type="entry name" value="BETA SLIDING CLAMP"/>
    <property type="match status" value="1"/>
</dbReference>
<comment type="caution">
    <text evidence="14">The sequence shown here is derived from an EMBL/GenBank/DDBJ whole genome shotgun (WGS) entry which is preliminary data.</text>
</comment>
<evidence type="ECO:0000259" key="11">
    <source>
        <dbReference type="Pfam" id="PF00712"/>
    </source>
</evidence>
<feature type="domain" description="DNA polymerase III beta sliding clamp N-terminal" evidence="11">
    <location>
        <begin position="1"/>
        <end position="116"/>
    </location>
</feature>
<gene>
    <name evidence="14" type="ORF">C7381_11015</name>
</gene>
<evidence type="ECO:0000256" key="6">
    <source>
        <dbReference type="ARBA" id="ARBA00022695"/>
    </source>
</evidence>
<comment type="function">
    <text evidence="10">Confers DNA tethering and processivity to DNA polymerases and other proteins. Acts as a clamp, forming a ring around DNA (a reaction catalyzed by the clamp-loading complex) which diffuses in an ATP-independent manner freely and bidirectionally along dsDNA. Initially characterized for its ability to contact the catalytic subunit of DNA polymerase III (Pol III), a complex, multichain enzyme responsible for most of the replicative synthesis in bacteria; Pol III exhibits 3'-5' exonuclease proofreading activity. The beta chain is required for initiation of replication as well as for processivity of DNA replication.</text>
</comment>
<keyword evidence="15" id="KW-1185">Reference proteome</keyword>
<evidence type="ECO:0000256" key="9">
    <source>
        <dbReference type="ARBA" id="ARBA00023125"/>
    </source>
</evidence>
<dbReference type="AlphaFoldDB" id="A0A2U1DNB1"/>
<evidence type="ECO:0000259" key="12">
    <source>
        <dbReference type="Pfam" id="PF02767"/>
    </source>
</evidence>
<accession>A0A2U1DNB1</accession>
<evidence type="ECO:0000256" key="8">
    <source>
        <dbReference type="ARBA" id="ARBA00022932"/>
    </source>
</evidence>
<feature type="domain" description="DNA polymerase III beta sliding clamp C-terminal" evidence="13">
    <location>
        <begin position="245"/>
        <end position="360"/>
    </location>
</feature>
<dbReference type="GO" id="GO:0003887">
    <property type="term" value="F:DNA-directed DNA polymerase activity"/>
    <property type="evidence" value="ECO:0007669"/>
    <property type="project" value="UniProtKB-UniRule"/>
</dbReference>
<dbReference type="Proteomes" id="UP000245793">
    <property type="component" value="Unassembled WGS sequence"/>
</dbReference>
<dbReference type="PIRSF" id="PIRSF000804">
    <property type="entry name" value="DNA_pol_III_b"/>
    <property type="match status" value="1"/>
</dbReference>
<proteinExistence type="inferred from homology"/>
<comment type="similarity">
    <text evidence="2 10">Belongs to the beta sliding clamp family.</text>
</comment>
<dbReference type="GO" id="GO:0009360">
    <property type="term" value="C:DNA polymerase III complex"/>
    <property type="evidence" value="ECO:0007669"/>
    <property type="project" value="InterPro"/>
</dbReference>
<keyword evidence="8 10" id="KW-0239">DNA-directed DNA polymerase</keyword>